<dbReference type="Gene3D" id="3.30.70.270">
    <property type="match status" value="1"/>
</dbReference>
<dbReference type="PANTHER" id="PTHR37984">
    <property type="entry name" value="PROTEIN CBG26694"/>
    <property type="match status" value="1"/>
</dbReference>
<dbReference type="Gene3D" id="3.10.10.10">
    <property type="entry name" value="HIV Type 1 Reverse Transcriptase, subunit A, domain 1"/>
    <property type="match status" value="1"/>
</dbReference>
<dbReference type="Proteomes" id="UP001159363">
    <property type="component" value="Chromosome 5"/>
</dbReference>
<gene>
    <name evidence="1" type="ORF">PR048_018630</name>
</gene>
<dbReference type="EMBL" id="JARBHB010000006">
    <property type="protein sequence ID" value="KAJ8882142.1"/>
    <property type="molecule type" value="Genomic_DNA"/>
</dbReference>
<proteinExistence type="predicted"/>
<reference evidence="1 2" key="1">
    <citation type="submission" date="2023-02" db="EMBL/GenBank/DDBJ databases">
        <title>LHISI_Scaffold_Assembly.</title>
        <authorList>
            <person name="Stuart O.P."/>
            <person name="Cleave R."/>
            <person name="Magrath M.J.L."/>
            <person name="Mikheyev A.S."/>
        </authorList>
    </citation>
    <scope>NUCLEOTIDE SEQUENCE [LARGE SCALE GENOMIC DNA]</scope>
    <source>
        <strain evidence="1">Daus_M_001</strain>
        <tissue evidence="1">Leg muscle</tissue>
    </source>
</reference>
<name>A0ABQ9HD10_9NEOP</name>
<keyword evidence="2" id="KW-1185">Reference proteome</keyword>
<accession>A0ABQ9HD10</accession>
<evidence type="ECO:0000313" key="1">
    <source>
        <dbReference type="EMBL" id="KAJ8882142.1"/>
    </source>
</evidence>
<comment type="caution">
    <text evidence="1">The sequence shown here is derived from an EMBL/GenBank/DDBJ whole genome shotgun (WGS) entry which is preliminary data.</text>
</comment>
<dbReference type="InterPro" id="IPR043128">
    <property type="entry name" value="Rev_trsase/Diguanyl_cyclase"/>
</dbReference>
<organism evidence="1 2">
    <name type="scientific">Dryococelus australis</name>
    <dbReference type="NCBI Taxonomy" id="614101"/>
    <lineage>
        <taxon>Eukaryota</taxon>
        <taxon>Metazoa</taxon>
        <taxon>Ecdysozoa</taxon>
        <taxon>Arthropoda</taxon>
        <taxon>Hexapoda</taxon>
        <taxon>Insecta</taxon>
        <taxon>Pterygota</taxon>
        <taxon>Neoptera</taxon>
        <taxon>Polyneoptera</taxon>
        <taxon>Phasmatodea</taxon>
        <taxon>Verophasmatodea</taxon>
        <taxon>Anareolatae</taxon>
        <taxon>Phasmatidae</taxon>
        <taxon>Eurycanthinae</taxon>
        <taxon>Dryococelus</taxon>
    </lineage>
</organism>
<evidence type="ECO:0000313" key="2">
    <source>
        <dbReference type="Proteomes" id="UP001159363"/>
    </source>
</evidence>
<evidence type="ECO:0008006" key="3">
    <source>
        <dbReference type="Google" id="ProtNLM"/>
    </source>
</evidence>
<dbReference type="InterPro" id="IPR043502">
    <property type="entry name" value="DNA/RNA_pol_sf"/>
</dbReference>
<protein>
    <recommendedName>
        <fullName evidence="3">Reverse transcriptase domain-containing protein</fullName>
    </recommendedName>
</protein>
<dbReference type="SUPFAM" id="SSF56672">
    <property type="entry name" value="DNA/RNA polymerases"/>
    <property type="match status" value="1"/>
</dbReference>
<dbReference type="InterPro" id="IPR050951">
    <property type="entry name" value="Retrovirus_Pol_polyprotein"/>
</dbReference>
<sequence>MLYYLFLYSILTGHHLNLKQGDYYPLPRIDDVFTTLGGGNVITLLDLKNAYQKLEVPDQYQHLLPINTHRGLFHFKRLPYGVASAPAI</sequence>
<dbReference type="PANTHER" id="PTHR37984:SF5">
    <property type="entry name" value="PROTEIN NYNRIN-LIKE"/>
    <property type="match status" value="1"/>
</dbReference>